<dbReference type="AlphaFoldDB" id="A0A7K3NQ07"/>
<dbReference type="EMBL" id="JAAGRQ010000087">
    <property type="protein sequence ID" value="NDY58268.1"/>
    <property type="molecule type" value="Genomic_DNA"/>
</dbReference>
<gene>
    <name evidence="2" type="ORF">G3N56_16160</name>
</gene>
<comment type="caution">
    <text evidence="2">The sequence shown here is derived from an EMBL/GenBank/DDBJ whole genome shotgun (WGS) entry which is preliminary data.</text>
</comment>
<keyword evidence="3" id="KW-1185">Reference proteome</keyword>
<organism evidence="2 3">
    <name type="scientific">Desulfolutivibrio sulfodismutans</name>
    <dbReference type="NCBI Taxonomy" id="63561"/>
    <lineage>
        <taxon>Bacteria</taxon>
        <taxon>Pseudomonadati</taxon>
        <taxon>Thermodesulfobacteriota</taxon>
        <taxon>Desulfovibrionia</taxon>
        <taxon>Desulfovibrionales</taxon>
        <taxon>Desulfovibrionaceae</taxon>
        <taxon>Desulfolutivibrio</taxon>
    </lineage>
</organism>
<dbReference type="Proteomes" id="UP000469724">
    <property type="component" value="Unassembled WGS sequence"/>
</dbReference>
<evidence type="ECO:0000313" key="2">
    <source>
        <dbReference type="EMBL" id="NDY58268.1"/>
    </source>
</evidence>
<evidence type="ECO:0000313" key="3">
    <source>
        <dbReference type="Proteomes" id="UP000469724"/>
    </source>
</evidence>
<keyword evidence="1" id="KW-0812">Transmembrane</keyword>
<name>A0A7K3NQ07_9BACT</name>
<keyword evidence="1" id="KW-0472">Membrane</keyword>
<sequence>MNTTVFLIIFIALGFAVLAYFGRRSKNYSKRHPGEKNPIDFWLYGKDRKDDDES</sequence>
<protein>
    <submittedName>
        <fullName evidence="2">Nucleoside transporter</fullName>
    </submittedName>
</protein>
<feature type="transmembrane region" description="Helical" evidence="1">
    <location>
        <begin position="6"/>
        <end position="22"/>
    </location>
</feature>
<evidence type="ECO:0000256" key="1">
    <source>
        <dbReference type="SAM" id="Phobius"/>
    </source>
</evidence>
<proteinExistence type="predicted"/>
<accession>A0A7K3NQ07</accession>
<dbReference type="RefSeq" id="WP_163303341.1">
    <property type="nucleotide sequence ID" value="NZ_JAAGRQ010000087.1"/>
</dbReference>
<keyword evidence="1" id="KW-1133">Transmembrane helix</keyword>
<reference evidence="2 3" key="1">
    <citation type="submission" date="2020-02" db="EMBL/GenBank/DDBJ databases">
        <title>Comparative genomics of sulfur disproportionating microorganisms.</title>
        <authorList>
            <person name="Ward L.M."/>
            <person name="Bertran E."/>
            <person name="Johnston D.T."/>
        </authorList>
    </citation>
    <scope>NUCLEOTIDE SEQUENCE [LARGE SCALE GENOMIC DNA]</scope>
    <source>
        <strain evidence="2 3">DSM 3696</strain>
    </source>
</reference>